<reference evidence="1 2" key="1">
    <citation type="submission" date="2024-11" db="EMBL/GenBank/DDBJ databases">
        <authorList>
            <person name="Heng Y.C."/>
            <person name="Lim A.C.H."/>
            <person name="Lee J.K.Y."/>
            <person name="Kittelmann S."/>
        </authorList>
    </citation>
    <scope>NUCLEOTIDE SEQUENCE [LARGE SCALE GENOMIC DNA]</scope>
    <source>
        <strain evidence="1 2">WILCCON 0269</strain>
    </source>
</reference>
<evidence type="ECO:0000313" key="2">
    <source>
        <dbReference type="Proteomes" id="UP001623660"/>
    </source>
</evidence>
<proteinExistence type="predicted"/>
<dbReference type="RefSeq" id="WP_406793479.1">
    <property type="nucleotide sequence ID" value="NZ_JBJHZX010000029.1"/>
</dbReference>
<protein>
    <submittedName>
        <fullName evidence="1">Uncharacterized protein</fullName>
    </submittedName>
</protein>
<comment type="caution">
    <text evidence="1">The sequence shown here is derived from an EMBL/GenBank/DDBJ whole genome shotgun (WGS) entry which is preliminary data.</text>
</comment>
<sequence>MKIRDITEEKLNQDEKFNKDKSRRGENLSFSDIEKLMRHDCYRRVKGVVRRIR</sequence>
<gene>
    <name evidence="1" type="ORF">ACJDU8_17665</name>
</gene>
<accession>A0ABW8SMS2</accession>
<dbReference type="EMBL" id="JBJHZX010000029">
    <property type="protein sequence ID" value="MFL0197374.1"/>
    <property type="molecule type" value="Genomic_DNA"/>
</dbReference>
<evidence type="ECO:0000313" key="1">
    <source>
        <dbReference type="EMBL" id="MFL0197374.1"/>
    </source>
</evidence>
<organism evidence="1 2">
    <name type="scientific">Candidatus Clostridium eludens</name>
    <dbReference type="NCBI Taxonomy" id="3381663"/>
    <lineage>
        <taxon>Bacteria</taxon>
        <taxon>Bacillati</taxon>
        <taxon>Bacillota</taxon>
        <taxon>Clostridia</taxon>
        <taxon>Eubacteriales</taxon>
        <taxon>Clostridiaceae</taxon>
        <taxon>Clostridium</taxon>
    </lineage>
</organism>
<name>A0ABW8SMS2_9CLOT</name>
<keyword evidence="2" id="KW-1185">Reference proteome</keyword>
<dbReference type="Proteomes" id="UP001623660">
    <property type="component" value="Unassembled WGS sequence"/>
</dbReference>